<name>A0A6J8EGF8_MYTCO</name>
<keyword evidence="2" id="KW-1185">Reference proteome</keyword>
<evidence type="ECO:0000313" key="2">
    <source>
        <dbReference type="Proteomes" id="UP000507470"/>
    </source>
</evidence>
<dbReference type="EMBL" id="CACVKT020009040">
    <property type="protein sequence ID" value="CAC5419540.1"/>
    <property type="molecule type" value="Genomic_DNA"/>
</dbReference>
<sequence>MRQIAPFNWEKFSKIPHLQITEFLFNSVDFSLEQDTFLNEANEQMKSCVIDKDKETTAYATPGLSFLDSGYAQKGSRSVSFQQMGTAQYKQQSQGASSSFGTWDKSFLTPAVVKTPYTASYSESIPQKPNYEQFGAFNLAGFKCNRKKAITKYTNISTRKKHGVT</sequence>
<evidence type="ECO:0000313" key="1">
    <source>
        <dbReference type="EMBL" id="CAC5419540.1"/>
    </source>
</evidence>
<dbReference type="Proteomes" id="UP000507470">
    <property type="component" value="Unassembled WGS sequence"/>
</dbReference>
<protein>
    <submittedName>
        <fullName evidence="1">Uncharacterized protein</fullName>
    </submittedName>
</protein>
<accession>A0A6J8EGF8</accession>
<reference evidence="1 2" key="1">
    <citation type="submission" date="2020-06" db="EMBL/GenBank/DDBJ databases">
        <authorList>
            <person name="Li R."/>
            <person name="Bekaert M."/>
        </authorList>
    </citation>
    <scope>NUCLEOTIDE SEQUENCE [LARGE SCALE GENOMIC DNA]</scope>
    <source>
        <strain evidence="2">wild</strain>
    </source>
</reference>
<organism evidence="1 2">
    <name type="scientific">Mytilus coruscus</name>
    <name type="common">Sea mussel</name>
    <dbReference type="NCBI Taxonomy" id="42192"/>
    <lineage>
        <taxon>Eukaryota</taxon>
        <taxon>Metazoa</taxon>
        <taxon>Spiralia</taxon>
        <taxon>Lophotrochozoa</taxon>
        <taxon>Mollusca</taxon>
        <taxon>Bivalvia</taxon>
        <taxon>Autobranchia</taxon>
        <taxon>Pteriomorphia</taxon>
        <taxon>Mytilida</taxon>
        <taxon>Mytiloidea</taxon>
        <taxon>Mytilidae</taxon>
        <taxon>Mytilinae</taxon>
        <taxon>Mytilus</taxon>
    </lineage>
</organism>
<gene>
    <name evidence="1" type="ORF">MCOR_51865</name>
</gene>
<dbReference type="AlphaFoldDB" id="A0A6J8EGF8"/>
<proteinExistence type="predicted"/>